<dbReference type="HOGENOM" id="CLU_199259_0_0_1"/>
<evidence type="ECO:0000313" key="8">
    <source>
        <dbReference type="Proteomes" id="UP000008068"/>
    </source>
</evidence>
<evidence type="ECO:0000256" key="6">
    <source>
        <dbReference type="SAM" id="SignalP"/>
    </source>
</evidence>
<evidence type="ECO:0000256" key="3">
    <source>
        <dbReference type="ARBA" id="ARBA00022525"/>
    </source>
</evidence>
<gene>
    <name evidence="7" type="ORF">CAEBREN_23547</name>
</gene>
<dbReference type="GO" id="GO:0005179">
    <property type="term" value="F:hormone activity"/>
    <property type="evidence" value="ECO:0007669"/>
    <property type="project" value="InterPro"/>
</dbReference>
<dbReference type="InterPro" id="IPR036438">
    <property type="entry name" value="Insulin-like_sf"/>
</dbReference>
<proteinExistence type="inferred from homology"/>
<dbReference type="InParanoid" id="G0MJA6"/>
<dbReference type="GO" id="GO:0005576">
    <property type="term" value="C:extracellular region"/>
    <property type="evidence" value="ECO:0007669"/>
    <property type="project" value="UniProtKB-SubCell"/>
</dbReference>
<name>G0MJA6_CAEBE</name>
<keyword evidence="4 6" id="KW-0732">Signal</keyword>
<evidence type="ECO:0000313" key="7">
    <source>
        <dbReference type="EMBL" id="EGT32424.1"/>
    </source>
</evidence>
<dbReference type="InterPro" id="IPR003235">
    <property type="entry name" value="Nem_insulin-like_b-type"/>
</dbReference>
<dbReference type="Proteomes" id="UP000008068">
    <property type="component" value="Unassembled WGS sequence"/>
</dbReference>
<evidence type="ECO:0000256" key="2">
    <source>
        <dbReference type="ARBA" id="ARBA00009034"/>
    </source>
</evidence>
<comment type="subcellular location">
    <subcellularLocation>
        <location evidence="1">Secreted</location>
    </subcellularLocation>
</comment>
<evidence type="ECO:0000256" key="5">
    <source>
        <dbReference type="ARBA" id="ARBA00023157"/>
    </source>
</evidence>
<organism evidence="8">
    <name type="scientific">Caenorhabditis brenneri</name>
    <name type="common">Nematode worm</name>
    <dbReference type="NCBI Taxonomy" id="135651"/>
    <lineage>
        <taxon>Eukaryota</taxon>
        <taxon>Metazoa</taxon>
        <taxon>Ecdysozoa</taxon>
        <taxon>Nematoda</taxon>
        <taxon>Chromadorea</taxon>
        <taxon>Rhabditida</taxon>
        <taxon>Rhabditina</taxon>
        <taxon>Rhabditomorpha</taxon>
        <taxon>Rhabditoidea</taxon>
        <taxon>Rhabditidae</taxon>
        <taxon>Peloderinae</taxon>
        <taxon>Caenorhabditis</taxon>
    </lineage>
</organism>
<keyword evidence="3" id="KW-0964">Secreted</keyword>
<evidence type="ECO:0000256" key="1">
    <source>
        <dbReference type="ARBA" id="ARBA00004613"/>
    </source>
</evidence>
<accession>G0MJA6</accession>
<keyword evidence="5" id="KW-1015">Disulfide bond</keyword>
<evidence type="ECO:0000256" key="4">
    <source>
        <dbReference type="ARBA" id="ARBA00022729"/>
    </source>
</evidence>
<reference evidence="8" key="1">
    <citation type="submission" date="2011-07" db="EMBL/GenBank/DDBJ databases">
        <authorList>
            <consortium name="Caenorhabditis brenneri Sequencing and Analysis Consortium"/>
            <person name="Wilson R.K."/>
        </authorList>
    </citation>
    <scope>NUCLEOTIDE SEQUENCE [LARGE SCALE GENOMIC DNA]</scope>
    <source>
        <strain evidence="8">PB2801</strain>
    </source>
</reference>
<comment type="similarity">
    <text evidence="2">Belongs to the insulin family.</text>
</comment>
<protein>
    <submittedName>
        <fullName evidence="7">Uncharacterized protein</fullName>
    </submittedName>
</protein>
<keyword evidence="8" id="KW-1185">Reference proteome</keyword>
<dbReference type="SUPFAM" id="SSF56994">
    <property type="entry name" value="Insulin-like"/>
    <property type="match status" value="1"/>
</dbReference>
<feature type="signal peptide" evidence="6">
    <location>
        <begin position="1"/>
        <end position="19"/>
    </location>
</feature>
<sequence>MKIICLLVLILLLAITTSSSPERKRRMCGKALHLFIKKVCNSGPCEAIHEIAHTACSTAVTASWVKDKCCPSS</sequence>
<dbReference type="Gene3D" id="1.10.100.10">
    <property type="entry name" value="Insulin-like"/>
    <property type="match status" value="1"/>
</dbReference>
<dbReference type="EMBL" id="GL379797">
    <property type="protein sequence ID" value="EGT32424.1"/>
    <property type="molecule type" value="Genomic_DNA"/>
</dbReference>
<dbReference type="AlphaFoldDB" id="G0MJA6"/>
<feature type="chain" id="PRO_5003404191" evidence="6">
    <location>
        <begin position="20"/>
        <end position="73"/>
    </location>
</feature>
<dbReference type="Pfam" id="PF03488">
    <property type="entry name" value="Ins_beta"/>
    <property type="match status" value="1"/>
</dbReference>